<evidence type="ECO:0000313" key="2">
    <source>
        <dbReference type="EMBL" id="CAL1382437.1"/>
    </source>
</evidence>
<proteinExistence type="predicted"/>
<organism evidence="2 3">
    <name type="scientific">Linum trigynum</name>
    <dbReference type="NCBI Taxonomy" id="586398"/>
    <lineage>
        <taxon>Eukaryota</taxon>
        <taxon>Viridiplantae</taxon>
        <taxon>Streptophyta</taxon>
        <taxon>Embryophyta</taxon>
        <taxon>Tracheophyta</taxon>
        <taxon>Spermatophyta</taxon>
        <taxon>Magnoliopsida</taxon>
        <taxon>eudicotyledons</taxon>
        <taxon>Gunneridae</taxon>
        <taxon>Pentapetalae</taxon>
        <taxon>rosids</taxon>
        <taxon>fabids</taxon>
        <taxon>Malpighiales</taxon>
        <taxon>Linaceae</taxon>
        <taxon>Linum</taxon>
    </lineage>
</organism>
<keyword evidence="3" id="KW-1185">Reference proteome</keyword>
<feature type="compositionally biased region" description="Acidic residues" evidence="1">
    <location>
        <begin position="29"/>
        <end position="50"/>
    </location>
</feature>
<dbReference type="AlphaFoldDB" id="A0AAV2E9H9"/>
<feature type="region of interest" description="Disordered" evidence="1">
    <location>
        <begin position="24"/>
        <end position="50"/>
    </location>
</feature>
<dbReference type="EMBL" id="OZ034817">
    <property type="protein sequence ID" value="CAL1382437.1"/>
    <property type="molecule type" value="Genomic_DNA"/>
</dbReference>
<sequence>MDGKVREVVVEEDVKIEEREDLDCFQGEEQSEEEGREVEEEVEGVSEVQDEDEVVLDEASTSYKSYQSFPPDLDALLETDPFAALYQAKDKPLAILLGGCDGSQSMMDYMVWDKEKEEEEVSWVEPQRGSNS</sequence>
<name>A0AAV2E9H9_9ROSI</name>
<evidence type="ECO:0000256" key="1">
    <source>
        <dbReference type="SAM" id="MobiDB-lite"/>
    </source>
</evidence>
<gene>
    <name evidence="2" type="ORF">LTRI10_LOCUS23761</name>
</gene>
<dbReference type="Proteomes" id="UP001497516">
    <property type="component" value="Chromosome 4"/>
</dbReference>
<protein>
    <submittedName>
        <fullName evidence="2">Uncharacterized protein</fullName>
    </submittedName>
</protein>
<accession>A0AAV2E9H9</accession>
<evidence type="ECO:0000313" key="3">
    <source>
        <dbReference type="Proteomes" id="UP001497516"/>
    </source>
</evidence>
<reference evidence="2 3" key="1">
    <citation type="submission" date="2024-04" db="EMBL/GenBank/DDBJ databases">
        <authorList>
            <person name="Fracassetti M."/>
        </authorList>
    </citation>
    <scope>NUCLEOTIDE SEQUENCE [LARGE SCALE GENOMIC DNA]</scope>
</reference>